<dbReference type="PROSITE" id="PS50088">
    <property type="entry name" value="ANK_REPEAT"/>
    <property type="match status" value="4"/>
</dbReference>
<accession>A0A7S2WMX6</accession>
<dbReference type="InterPro" id="IPR036770">
    <property type="entry name" value="Ankyrin_rpt-contain_sf"/>
</dbReference>
<feature type="compositionally biased region" description="Basic and acidic residues" evidence="4">
    <location>
        <begin position="530"/>
        <end position="549"/>
    </location>
</feature>
<dbReference type="SMART" id="SM00248">
    <property type="entry name" value="ANK"/>
    <property type="match status" value="4"/>
</dbReference>
<reference evidence="5" key="1">
    <citation type="submission" date="2021-01" db="EMBL/GenBank/DDBJ databases">
        <authorList>
            <person name="Corre E."/>
            <person name="Pelletier E."/>
            <person name="Niang G."/>
            <person name="Scheremetjew M."/>
            <person name="Finn R."/>
            <person name="Kale V."/>
            <person name="Holt S."/>
            <person name="Cochrane G."/>
            <person name="Meng A."/>
            <person name="Brown T."/>
            <person name="Cohen L."/>
        </authorList>
    </citation>
    <scope>NUCLEOTIDE SEQUENCE</scope>
    <source>
        <strain evidence="5">NY070348D</strain>
    </source>
</reference>
<keyword evidence="1" id="KW-0677">Repeat</keyword>
<dbReference type="PRINTS" id="PR01415">
    <property type="entry name" value="ANKYRIN"/>
</dbReference>
<dbReference type="InterPro" id="IPR051165">
    <property type="entry name" value="Multifunctional_ANK_Repeat"/>
</dbReference>
<evidence type="ECO:0000256" key="1">
    <source>
        <dbReference type="ARBA" id="ARBA00022737"/>
    </source>
</evidence>
<dbReference type="PROSITE" id="PS50297">
    <property type="entry name" value="ANK_REP_REGION"/>
    <property type="match status" value="4"/>
</dbReference>
<name>A0A7S2WMX6_9STRA</name>
<feature type="repeat" description="ANK" evidence="3">
    <location>
        <begin position="257"/>
        <end position="290"/>
    </location>
</feature>
<feature type="region of interest" description="Disordered" evidence="4">
    <location>
        <begin position="1"/>
        <end position="29"/>
    </location>
</feature>
<feature type="repeat" description="ANK" evidence="3">
    <location>
        <begin position="219"/>
        <end position="245"/>
    </location>
</feature>
<dbReference type="EMBL" id="HBHK01020748">
    <property type="protein sequence ID" value="CAD9697338.1"/>
    <property type="molecule type" value="Transcribed_RNA"/>
</dbReference>
<protein>
    <submittedName>
        <fullName evidence="5">Uncharacterized protein</fullName>
    </submittedName>
</protein>
<feature type="compositionally biased region" description="Basic residues" evidence="4">
    <location>
        <begin position="550"/>
        <end position="568"/>
    </location>
</feature>
<dbReference type="AlphaFoldDB" id="A0A7S2WMX6"/>
<feature type="repeat" description="ANK" evidence="3">
    <location>
        <begin position="291"/>
        <end position="315"/>
    </location>
</feature>
<gene>
    <name evidence="5" type="ORF">QSP1433_LOCUS13174</name>
</gene>
<dbReference type="PANTHER" id="PTHR24123:SF33">
    <property type="entry name" value="PROTEIN HOS4"/>
    <property type="match status" value="1"/>
</dbReference>
<dbReference type="InterPro" id="IPR002110">
    <property type="entry name" value="Ankyrin_rpt"/>
</dbReference>
<evidence type="ECO:0000256" key="4">
    <source>
        <dbReference type="SAM" id="MobiDB-lite"/>
    </source>
</evidence>
<organism evidence="5">
    <name type="scientific">Mucochytrium quahogii</name>
    <dbReference type="NCBI Taxonomy" id="96639"/>
    <lineage>
        <taxon>Eukaryota</taxon>
        <taxon>Sar</taxon>
        <taxon>Stramenopiles</taxon>
        <taxon>Bigyra</taxon>
        <taxon>Labyrinthulomycetes</taxon>
        <taxon>Thraustochytrida</taxon>
        <taxon>Thraustochytriidae</taxon>
        <taxon>Mucochytrium</taxon>
    </lineage>
</organism>
<proteinExistence type="predicted"/>
<feature type="repeat" description="ANK" evidence="3">
    <location>
        <begin position="445"/>
        <end position="477"/>
    </location>
</feature>
<evidence type="ECO:0000313" key="5">
    <source>
        <dbReference type="EMBL" id="CAD9697338.1"/>
    </source>
</evidence>
<sequence length="914" mass="102298">MDEEEAVSGDGEGQRALDDGSPAPEAALKSRYDGRVYENVLAMPRMLEKLRGGEREENFIGSVRRTKLGDCGLLLPGFRLFDNDPIDDDLVRGAEVVLNSKVESIFLDESSNPFADRRTNLRDELHIEINRRHVEQLIKSDNVQSLTKYLVHVANSEYGTTGIIRSIFTYCLMKACMYGKKDFIELVVNFEKFAGADIQNLLPNHRSMLRGDLGATDQAGNSPIHLACKYGNIDCVRTLVETGKDNPNRVSFCNGASGATPLHAAAFGGHLDIIKYLLTECGADPNITADDGTTALHLACAGGHREVITYVVKNSNVDPFHSENRSSLGNVSPFQAAALFGQHTAISAVLDAVLCDDHQRMHKRMQFKHEQSLQEYMFRTMLLALSSAVGDLSEEEQDENRAKVLSLLIECCVPEAKLLRDILDTRYQGRVINPENPDEYSKEYKGDTLLHVGARMGRGKCVEVLLNSGANITLRNVKGETAVDCVMQQYGANPKSRSTYIALGYLVQKWEKLRQEADMQMMQLVGSKPSDSEEKDSKKKKKDADNKSEPKKKKKKGRSKKKGRKGKAKKADSKQKVSPPSDDSESEEVEAQLPPPPAPAPNIPQEELAGEWILPEKGKVRFDRQVDAVVENGTDDRVHKFEALLKESLNAVDVDQAKDFDKPREILPLQSQQQHTTQQLEQATEQAQQLEKQNQRNQITQPLQQHAAVTKTQNTFRHQTRTQQPLQQVIPEKQPVPERMPAGPPVTSQVHDQGNLDTEILNPLANGVIEEQQPIVLNLQSVMNQAAWQGLWEPAWQQHDSPPVTNDILSGNFDQEVEDQTFTPAIEQTTHELFELRNPREFALGLRFEHLLGVGISMLSVSQLEALREVHRRQMDECIEAQLSAARNQGREMALEEHKRKSGFQSFSQLYFGP</sequence>
<feature type="compositionally biased region" description="Pro residues" evidence="4">
    <location>
        <begin position="593"/>
        <end position="602"/>
    </location>
</feature>
<feature type="region of interest" description="Disordered" evidence="4">
    <location>
        <begin position="525"/>
        <end position="604"/>
    </location>
</feature>
<keyword evidence="2 3" id="KW-0040">ANK repeat</keyword>
<feature type="region of interest" description="Disordered" evidence="4">
    <location>
        <begin position="671"/>
        <end position="706"/>
    </location>
</feature>
<dbReference type="Pfam" id="PF00023">
    <property type="entry name" value="Ank"/>
    <property type="match status" value="2"/>
</dbReference>
<evidence type="ECO:0000256" key="2">
    <source>
        <dbReference type="ARBA" id="ARBA00023043"/>
    </source>
</evidence>
<feature type="compositionally biased region" description="Low complexity" evidence="4">
    <location>
        <begin position="671"/>
        <end position="692"/>
    </location>
</feature>
<dbReference type="Gene3D" id="1.25.40.20">
    <property type="entry name" value="Ankyrin repeat-containing domain"/>
    <property type="match status" value="2"/>
</dbReference>
<feature type="compositionally biased region" description="Polar residues" evidence="4">
    <location>
        <begin position="695"/>
        <end position="704"/>
    </location>
</feature>
<dbReference type="SUPFAM" id="SSF48403">
    <property type="entry name" value="Ankyrin repeat"/>
    <property type="match status" value="1"/>
</dbReference>
<dbReference type="PANTHER" id="PTHR24123">
    <property type="entry name" value="ANKYRIN REPEAT-CONTAINING"/>
    <property type="match status" value="1"/>
</dbReference>
<evidence type="ECO:0000256" key="3">
    <source>
        <dbReference type="PROSITE-ProRule" id="PRU00023"/>
    </source>
</evidence>
<dbReference type="Pfam" id="PF12796">
    <property type="entry name" value="Ank_2"/>
    <property type="match status" value="1"/>
</dbReference>